<gene>
    <name evidence="2" type="ORF">JTY93_03255</name>
</gene>
<protein>
    <submittedName>
        <fullName evidence="2">Tyrosine-type recombinase/integrase</fullName>
    </submittedName>
</protein>
<dbReference type="Gene3D" id="1.10.443.10">
    <property type="entry name" value="Intergrase catalytic core"/>
    <property type="match status" value="1"/>
</dbReference>
<dbReference type="SUPFAM" id="SSF56349">
    <property type="entry name" value="DNA breaking-rejoining enzymes"/>
    <property type="match status" value="1"/>
</dbReference>
<dbReference type="RefSeq" id="WP_205479218.1">
    <property type="nucleotide sequence ID" value="NZ_CP070506.1"/>
</dbReference>
<name>A0ABX7K1A1_9PSED</name>
<evidence type="ECO:0000313" key="2">
    <source>
        <dbReference type="EMBL" id="QSB40432.1"/>
    </source>
</evidence>
<dbReference type="InterPro" id="IPR011010">
    <property type="entry name" value="DNA_brk_join_enz"/>
</dbReference>
<keyword evidence="1" id="KW-0233">DNA recombination</keyword>
<evidence type="ECO:0000256" key="1">
    <source>
        <dbReference type="ARBA" id="ARBA00023172"/>
    </source>
</evidence>
<dbReference type="InterPro" id="IPR013762">
    <property type="entry name" value="Integrase-like_cat_sf"/>
</dbReference>
<keyword evidence="3" id="KW-1185">Reference proteome</keyword>
<dbReference type="EMBL" id="CP070506">
    <property type="protein sequence ID" value="QSB40432.1"/>
    <property type="molecule type" value="Genomic_DNA"/>
</dbReference>
<organism evidence="2 3">
    <name type="scientific">Pseudomonas hygromyciniae</name>
    <dbReference type="NCBI Taxonomy" id="2812000"/>
    <lineage>
        <taxon>Bacteria</taxon>
        <taxon>Pseudomonadati</taxon>
        <taxon>Pseudomonadota</taxon>
        <taxon>Gammaproteobacteria</taxon>
        <taxon>Pseudomonadales</taxon>
        <taxon>Pseudomonadaceae</taxon>
        <taxon>Pseudomonas</taxon>
    </lineage>
</organism>
<dbReference type="Proteomes" id="UP000663249">
    <property type="component" value="Chromosome"/>
</dbReference>
<accession>A0ABX7K1A1</accession>
<sequence length="613" mass="68630">MNSADAVIVRNNLEVSEALITNDFSKVIFSYTTTPSGKLLVLSSFFDDVWIIPDSQFTTSVTKSFKRLNFKTVPSKFVHILKLCVLKYSLFGLFGQPPRGSTIKLFFTNALSFLNYISKHTDSLNAINPLLFSNYTLDTKLVKGRKEALLTIDALRLRFTGVEQLHLLSQDTVDPMRHPWPDSSASTLSGKNGTEWYLKGKTPVIPDDILAVLFQQSVSHMERAEYLIELRDASRQIISTLTSRGNQTLYTSPFLQSQGFDGGLREVLGELRKTYIACAVIILTTSGVRIHELHSLKEDCRFTTEDSDGKTIYWMRGRSEKTGEGDTEWVVTEATHQAISVAAKITAPLREELKQKIDELFSVNADCHIAAQLSRHKDVIFLGKHTITGEISTLANLGNLLTGYCTDLGLDWNLTSHQFRRTFAVYVVRSAHGDLRYLKKHFKHWSLDMTALYAANEQKDSDLLDELMQAYSEAKESIIDHMLDETTPLSGGLADGVMKFRAAQIKTYQDRSEMVKTVADFVHIRATSVAWCTNDLGNCVGGSGLEATRCGDCVNSLIDDTKLPVWQGIYEQQIELLDLTDIGESGLERVRRDVARCEKVLKDLGAPVEMTHG</sequence>
<reference evidence="2 3" key="1">
    <citation type="submission" date="2021-02" db="EMBL/GenBank/DDBJ databases">
        <title>Genomic and phenotypic characterization of Pseudomonas hygromyciniae, a novel bacterial species discovered from a commercially purchased antibiotic vial.</title>
        <authorList>
            <person name="Turner T.L."/>
            <person name="Mitra S.D."/>
            <person name="Kochan T.J."/>
            <person name="Pincus N.B."/>
            <person name="Lebrun-Corbin M."/>
            <person name="Cheung B."/>
            <person name="Gatesy S.W."/>
            <person name="Afzal T."/>
            <person name="Ozer E.A."/>
            <person name="Hauser A.R."/>
        </authorList>
    </citation>
    <scope>NUCLEOTIDE SEQUENCE [LARGE SCALE GENOMIC DNA]</scope>
    <source>
        <strain evidence="2 3">SDM007</strain>
    </source>
</reference>
<proteinExistence type="predicted"/>
<evidence type="ECO:0000313" key="3">
    <source>
        <dbReference type="Proteomes" id="UP000663249"/>
    </source>
</evidence>